<dbReference type="KEGG" id="pman:OU5_3463"/>
<dbReference type="Proteomes" id="UP000026913">
    <property type="component" value="Chromosome"/>
</dbReference>
<proteinExistence type="predicted"/>
<evidence type="ECO:0000313" key="2">
    <source>
        <dbReference type="EMBL" id="AHZ70542.1"/>
    </source>
</evidence>
<accession>A0A024ECK0</accession>
<dbReference type="HOGENOM" id="CLU_3275341_0_0_6"/>
<sequence>MAGSENNDFKRHDWLPILGGQRLRPGYEKRKRKKGSRGYPF</sequence>
<reference evidence="2 3" key="1">
    <citation type="journal article" date="2012" name="J. Bacteriol.">
        <title>Genome sequence of cold-adapted Pseudomonas mandelii strain JR-1.</title>
        <authorList>
            <person name="Jang S.H."/>
            <person name="Kim J."/>
            <person name="Kim J."/>
            <person name="Hong S."/>
            <person name="Lee C."/>
        </authorList>
    </citation>
    <scope>NUCLEOTIDE SEQUENCE [LARGE SCALE GENOMIC DNA]</scope>
    <source>
        <strain evidence="2 3">JR-1</strain>
    </source>
</reference>
<dbReference type="EMBL" id="CP005960">
    <property type="protein sequence ID" value="AHZ70542.1"/>
    <property type="molecule type" value="Genomic_DNA"/>
</dbReference>
<evidence type="ECO:0000256" key="1">
    <source>
        <dbReference type="SAM" id="MobiDB-lite"/>
    </source>
</evidence>
<protein>
    <submittedName>
        <fullName evidence="2">Uncharacterized protein</fullName>
    </submittedName>
</protein>
<name>A0A024ECK0_9PSED</name>
<feature type="region of interest" description="Disordered" evidence="1">
    <location>
        <begin position="20"/>
        <end position="41"/>
    </location>
</feature>
<dbReference type="AlphaFoldDB" id="A0A024ECK0"/>
<feature type="compositionally biased region" description="Basic residues" evidence="1">
    <location>
        <begin position="29"/>
        <end position="41"/>
    </location>
</feature>
<organism evidence="2 3">
    <name type="scientific">Pseudomonas mandelii JR-1</name>
    <dbReference type="NCBI Taxonomy" id="1147786"/>
    <lineage>
        <taxon>Bacteria</taxon>
        <taxon>Pseudomonadati</taxon>
        <taxon>Pseudomonadota</taxon>
        <taxon>Gammaproteobacteria</taxon>
        <taxon>Pseudomonadales</taxon>
        <taxon>Pseudomonadaceae</taxon>
        <taxon>Pseudomonas</taxon>
    </lineage>
</organism>
<evidence type="ECO:0000313" key="3">
    <source>
        <dbReference type="Proteomes" id="UP000026913"/>
    </source>
</evidence>
<gene>
    <name evidence="2" type="ORF">OU5_3463</name>
</gene>